<dbReference type="Proteomes" id="UP001300012">
    <property type="component" value="Unassembled WGS sequence"/>
</dbReference>
<evidence type="ECO:0000313" key="3">
    <source>
        <dbReference type="Proteomes" id="UP001300012"/>
    </source>
</evidence>
<sequence>MDNNEIDHLKQESEMDGIKGWLLIYLVVNLGVELLGKVYILYEWIQYYIFGFDFFVGIFHFAFLIMTMLLLIFTRKKVVPKVVIAYESLVILSQIQDYLDGTTVKLSSIMITVTISVLWILYFIKSKRVSNTYNRA</sequence>
<evidence type="ECO:0000256" key="1">
    <source>
        <dbReference type="SAM" id="Phobius"/>
    </source>
</evidence>
<dbReference type="RefSeq" id="WP_258216883.1">
    <property type="nucleotide sequence ID" value="NZ_JANQBD010000027.1"/>
</dbReference>
<proteinExistence type="predicted"/>
<accession>A0ABT1YQ78</accession>
<keyword evidence="3" id="KW-1185">Reference proteome</keyword>
<organism evidence="2 3">
    <name type="scientific">Paenibacillus radicis</name>
    <name type="common">ex Xue et al. 2023</name>
    <dbReference type="NCBI Taxonomy" id="2972489"/>
    <lineage>
        <taxon>Bacteria</taxon>
        <taxon>Bacillati</taxon>
        <taxon>Bacillota</taxon>
        <taxon>Bacilli</taxon>
        <taxon>Bacillales</taxon>
        <taxon>Paenibacillaceae</taxon>
        <taxon>Paenibacillus</taxon>
    </lineage>
</organism>
<keyword evidence="1" id="KW-0812">Transmembrane</keyword>
<feature type="transmembrane region" description="Helical" evidence="1">
    <location>
        <begin position="48"/>
        <end position="71"/>
    </location>
</feature>
<feature type="transmembrane region" description="Helical" evidence="1">
    <location>
        <begin position="21"/>
        <end position="42"/>
    </location>
</feature>
<comment type="caution">
    <text evidence="2">The sequence shown here is derived from an EMBL/GenBank/DDBJ whole genome shotgun (WGS) entry which is preliminary data.</text>
</comment>
<gene>
    <name evidence="2" type="ORF">NV381_29440</name>
</gene>
<keyword evidence="1" id="KW-0472">Membrane</keyword>
<name>A0ABT1YQ78_9BACL</name>
<reference evidence="2 3" key="1">
    <citation type="submission" date="2022-08" db="EMBL/GenBank/DDBJ databases">
        <title>Paenibacillus endoradicis sp. nov., Paenibacillus radicibacter sp. nov and Paenibacillus pararadicis sp. nov., three cold-adapted plant growth-promoting bacteria isolated from root of Larix gmelinii in Great Khingan.</title>
        <authorList>
            <person name="Xue H."/>
        </authorList>
    </citation>
    <scope>NUCLEOTIDE SEQUENCE [LARGE SCALE GENOMIC DNA]</scope>
    <source>
        <strain evidence="2 3">N5-1-1-5</strain>
    </source>
</reference>
<evidence type="ECO:0000313" key="2">
    <source>
        <dbReference type="EMBL" id="MCR8635333.1"/>
    </source>
</evidence>
<dbReference type="EMBL" id="JANQBD010000027">
    <property type="protein sequence ID" value="MCR8635333.1"/>
    <property type="molecule type" value="Genomic_DNA"/>
</dbReference>
<keyword evidence="1" id="KW-1133">Transmembrane helix</keyword>
<feature type="transmembrane region" description="Helical" evidence="1">
    <location>
        <begin position="107"/>
        <end position="124"/>
    </location>
</feature>
<protein>
    <submittedName>
        <fullName evidence="2">DUF2569 domain-containing protein</fullName>
    </submittedName>
</protein>